<proteinExistence type="predicted"/>
<feature type="region of interest" description="Disordered" evidence="1">
    <location>
        <begin position="65"/>
        <end position="89"/>
    </location>
</feature>
<sequence>MKPVPQISARGKALPVLTVASATRRGTDESSVIRAKETETKSAAGTSQCRWWASVYVIAPAWTSADKAAQPPAARNDTTSSPAAPSGRR</sequence>
<comment type="caution">
    <text evidence="2">The sequence shown here is derived from an EMBL/GenBank/DDBJ whole genome shotgun (WGS) entry which is preliminary data.</text>
</comment>
<keyword evidence="3" id="KW-1185">Reference proteome</keyword>
<organism evidence="2 3">
    <name type="scientific">Streptomyces kanasensis</name>
    <dbReference type="NCBI Taxonomy" id="936756"/>
    <lineage>
        <taxon>Bacteria</taxon>
        <taxon>Bacillati</taxon>
        <taxon>Actinomycetota</taxon>
        <taxon>Actinomycetes</taxon>
        <taxon>Kitasatosporales</taxon>
        <taxon>Streptomycetaceae</taxon>
        <taxon>Streptomyces</taxon>
    </lineage>
</organism>
<dbReference type="Proteomes" id="UP000054011">
    <property type="component" value="Unassembled WGS sequence"/>
</dbReference>
<name>A0A100Y6N4_9ACTN</name>
<accession>A0A100Y6N4</accession>
<reference evidence="2 3" key="1">
    <citation type="submission" date="2015-11" db="EMBL/GenBank/DDBJ databases">
        <title>Genome-wide analysis reveals the secondary metabolome in Streptomyces kanasensis ZX01.</title>
        <authorList>
            <person name="Zhang G."/>
            <person name="Han L."/>
            <person name="Feng J."/>
            <person name="Zhang X."/>
        </authorList>
    </citation>
    <scope>NUCLEOTIDE SEQUENCE [LARGE SCALE GENOMIC DNA]</scope>
    <source>
        <strain evidence="2 3">ZX01</strain>
    </source>
</reference>
<feature type="region of interest" description="Disordered" evidence="1">
    <location>
        <begin position="20"/>
        <end position="44"/>
    </location>
</feature>
<dbReference type="RefSeq" id="WP_058942019.1">
    <property type="nucleotide sequence ID" value="NZ_LNSV01000022.1"/>
</dbReference>
<dbReference type="AlphaFoldDB" id="A0A100Y6N4"/>
<evidence type="ECO:0000313" key="3">
    <source>
        <dbReference type="Proteomes" id="UP000054011"/>
    </source>
</evidence>
<dbReference type="EMBL" id="LNSV01000022">
    <property type="protein sequence ID" value="KUH38682.1"/>
    <property type="molecule type" value="Genomic_DNA"/>
</dbReference>
<evidence type="ECO:0000313" key="2">
    <source>
        <dbReference type="EMBL" id="KUH38682.1"/>
    </source>
</evidence>
<evidence type="ECO:0000256" key="1">
    <source>
        <dbReference type="SAM" id="MobiDB-lite"/>
    </source>
</evidence>
<gene>
    <name evidence="2" type="ORF">ATE80_11120</name>
</gene>
<protein>
    <submittedName>
        <fullName evidence="2">Uncharacterized protein</fullName>
    </submittedName>
</protein>